<keyword evidence="1" id="KW-1133">Transmembrane helix</keyword>
<reference evidence="2" key="2">
    <citation type="submission" date="2023-03" db="EMBL/GenBank/DDBJ databases">
        <authorList>
            <person name="Inwood S.N."/>
            <person name="Skelly J.G."/>
            <person name="Guhlin J."/>
            <person name="Harrop T.W.R."/>
            <person name="Goldson S.G."/>
            <person name="Dearden P.K."/>
        </authorList>
    </citation>
    <scope>NUCLEOTIDE SEQUENCE</scope>
    <source>
        <strain evidence="2">Irish</strain>
        <tissue evidence="2">Whole body</tissue>
    </source>
</reference>
<keyword evidence="1" id="KW-0472">Membrane</keyword>
<dbReference type="AlphaFoldDB" id="A0AA39F8U9"/>
<name>A0AA39F8U9_9HYME</name>
<proteinExistence type="predicted"/>
<organism evidence="2 3">
    <name type="scientific">Microctonus aethiopoides</name>
    <dbReference type="NCBI Taxonomy" id="144406"/>
    <lineage>
        <taxon>Eukaryota</taxon>
        <taxon>Metazoa</taxon>
        <taxon>Ecdysozoa</taxon>
        <taxon>Arthropoda</taxon>
        <taxon>Hexapoda</taxon>
        <taxon>Insecta</taxon>
        <taxon>Pterygota</taxon>
        <taxon>Neoptera</taxon>
        <taxon>Endopterygota</taxon>
        <taxon>Hymenoptera</taxon>
        <taxon>Apocrita</taxon>
        <taxon>Ichneumonoidea</taxon>
        <taxon>Braconidae</taxon>
        <taxon>Euphorinae</taxon>
        <taxon>Microctonus</taxon>
    </lineage>
</organism>
<gene>
    <name evidence="2" type="ORF">PV328_003534</name>
</gene>
<keyword evidence="3" id="KW-1185">Reference proteome</keyword>
<keyword evidence="1" id="KW-0812">Transmembrane</keyword>
<evidence type="ECO:0000313" key="3">
    <source>
        <dbReference type="Proteomes" id="UP001168990"/>
    </source>
</evidence>
<evidence type="ECO:0000256" key="1">
    <source>
        <dbReference type="SAM" id="Phobius"/>
    </source>
</evidence>
<reference evidence="2" key="1">
    <citation type="journal article" date="2023" name="bioRxiv">
        <title>Scaffold-level genome assemblies of two parasitoid biocontrol wasps reveal the parthenogenesis mechanism and an associated novel virus.</title>
        <authorList>
            <person name="Inwood S."/>
            <person name="Skelly J."/>
            <person name="Guhlin J."/>
            <person name="Harrop T."/>
            <person name="Goldson S."/>
            <person name="Dearden P."/>
        </authorList>
    </citation>
    <scope>NUCLEOTIDE SEQUENCE</scope>
    <source>
        <strain evidence="2">Irish</strain>
        <tissue evidence="2">Whole body</tissue>
    </source>
</reference>
<feature type="transmembrane region" description="Helical" evidence="1">
    <location>
        <begin position="147"/>
        <end position="169"/>
    </location>
</feature>
<comment type="caution">
    <text evidence="2">The sequence shown here is derived from an EMBL/GenBank/DDBJ whole genome shotgun (WGS) entry which is preliminary data.</text>
</comment>
<evidence type="ECO:0000313" key="2">
    <source>
        <dbReference type="EMBL" id="KAK0164971.1"/>
    </source>
</evidence>
<dbReference type="EMBL" id="JAQQBS010001422">
    <property type="protein sequence ID" value="KAK0164971.1"/>
    <property type="molecule type" value="Genomic_DNA"/>
</dbReference>
<dbReference type="Proteomes" id="UP001168990">
    <property type="component" value="Unassembled WGS sequence"/>
</dbReference>
<protein>
    <submittedName>
        <fullName evidence="2">Uncharacterized protein</fullName>
    </submittedName>
</protein>
<accession>A0AA39F8U9</accession>
<sequence>MDDLPSNDFVERCRRDCIIKRDTVVCGKYRVVRWLHDVAREKELSYGPFKVIKIPSTNHQSILPELPKTRNLKFGVSETLNFVRDIAEHLIKRRAIIYTYEPVLFNSRSFAAGPMILDEDELAEMQRGRTLTVLVELFKLKLMLIPIFLGVHLIKKLIIIGGLFLPGLLSKLRICKVPQPSHPFHAWSTAGETPVDYPTGYGHDDPGWSHRNDIYPIGGYGGAYHNSHSPYSYYRQRR</sequence>